<dbReference type="SUPFAM" id="SSF53474">
    <property type="entry name" value="alpha/beta-Hydrolases"/>
    <property type="match status" value="1"/>
</dbReference>
<gene>
    <name evidence="1" type="ORF">CEQ51_21310</name>
</gene>
<name>A0A2Z4ZF38_9PSED</name>
<protein>
    <recommendedName>
        <fullName evidence="3">Esterase/lipase superfamily enzyme</fullName>
    </recommendedName>
</protein>
<proteinExistence type="predicted"/>
<evidence type="ECO:0000313" key="1">
    <source>
        <dbReference type="EMBL" id="AXA62508.1"/>
    </source>
</evidence>
<dbReference type="PANTHER" id="PTHR36513:SF1">
    <property type="entry name" value="TRANSMEMBRANE PROTEIN"/>
    <property type="match status" value="1"/>
</dbReference>
<dbReference type="InterPro" id="IPR029058">
    <property type="entry name" value="AB_hydrolase_fold"/>
</dbReference>
<dbReference type="Proteomes" id="UP000251666">
    <property type="component" value="Chromosome"/>
</dbReference>
<sequence length="403" mass="44611">MANFMALKVGYVLLLVSGLLSGCMSTPEPAVVITDEPVVEEVAIIEIEDPALFPIPLPAEAVQVAPPVPSGHNNVIVRTYYGTNRLATGSKEPYLAYGTHEGPLSYGVADVSIPRDHRLGTLESPNSGMRTLENKNKHIMLMGLQPVEREILLTLIAQDVENSDGKSALVFIHGYTVSFEDAARRTAQLSYDLGFKGVPIFYSWPSREDVWKYEQDGDVIKRATPKFTAFLEDIFKRTGVENVYLVAHSMGNRAMVESMSTLIQDDQIRPKVRQLILTAPDVPASEFEKDYAPALVNAGAPVTLYASSKDWAMKASKKMNEGYRRLGDTKGEVSVIKGIETIDASAVKTDFLGHSYFAENGSVVSDIFYLFRTNLRPDARFNMKGIEVKQGRYWAFRSNLCTP</sequence>
<reference evidence="2" key="1">
    <citation type="journal article" date="2021" name="Front. Microbiol.">
        <title>Genomic Analysis of the 1-Aminocyclopropane-1-Carboxylate Deaminase-Producing Pseudomonas thivervalensis SC5 Reveals Its Multifaceted Roles in Soil and in Beneficial Interactions With Plants.</title>
        <authorList>
            <person name="Nascimento F.X."/>
            <person name="Uron P."/>
            <person name="Glick B.R."/>
            <person name="Giachini A."/>
            <person name="Rossi M.J."/>
        </authorList>
    </citation>
    <scope>NUCLEOTIDE SEQUENCE [LARGE SCALE GENOMIC DNA]</scope>
    <source>
        <strain evidence="2">PLM3</strain>
    </source>
</reference>
<accession>A0A2Z4ZF38</accession>
<dbReference type="Pfam" id="PF05990">
    <property type="entry name" value="DUF900"/>
    <property type="match status" value="1"/>
</dbReference>
<dbReference type="RefSeq" id="WP_208665546.1">
    <property type="nucleotide sequence ID" value="NZ_CP022201.1"/>
</dbReference>
<keyword evidence="2" id="KW-1185">Reference proteome</keyword>
<evidence type="ECO:0008006" key="3">
    <source>
        <dbReference type="Google" id="ProtNLM"/>
    </source>
</evidence>
<dbReference type="EMBL" id="CP022202">
    <property type="protein sequence ID" value="AXA62508.1"/>
    <property type="molecule type" value="Genomic_DNA"/>
</dbReference>
<dbReference type="InterPro" id="IPR010297">
    <property type="entry name" value="DUF900_hydrolase"/>
</dbReference>
<dbReference type="KEGG" id="pthv:CE140_20760"/>
<dbReference type="PANTHER" id="PTHR36513">
    <property type="entry name" value="ABC TRANSMEMBRANE TYPE-1 DOMAIN-CONTAINING PROTEIN"/>
    <property type="match status" value="1"/>
</dbReference>
<dbReference type="Gene3D" id="3.40.50.1820">
    <property type="entry name" value="alpha/beta hydrolase"/>
    <property type="match status" value="1"/>
</dbReference>
<dbReference type="AlphaFoldDB" id="A0A2Z4ZF38"/>
<evidence type="ECO:0000313" key="2">
    <source>
        <dbReference type="Proteomes" id="UP000251666"/>
    </source>
</evidence>
<organism evidence="1 2">
    <name type="scientific">Pseudomonas thivervalensis</name>
    <dbReference type="NCBI Taxonomy" id="86265"/>
    <lineage>
        <taxon>Bacteria</taxon>
        <taxon>Pseudomonadati</taxon>
        <taxon>Pseudomonadota</taxon>
        <taxon>Gammaproteobacteria</taxon>
        <taxon>Pseudomonadales</taxon>
        <taxon>Pseudomonadaceae</taxon>
        <taxon>Pseudomonas</taxon>
    </lineage>
</organism>